<comment type="caution">
    <text evidence="1">The sequence shown here is derived from an EMBL/GenBank/DDBJ whole genome shotgun (WGS) entry which is preliminary data.</text>
</comment>
<dbReference type="EMBL" id="RSCD01000035">
    <property type="protein sequence ID" value="RSH80188.1"/>
    <property type="molecule type" value="Genomic_DNA"/>
</dbReference>
<gene>
    <name evidence="1" type="ORF">EHS25_007198</name>
</gene>
<dbReference type="Proteomes" id="UP000279259">
    <property type="component" value="Unassembled WGS sequence"/>
</dbReference>
<reference evidence="1 2" key="1">
    <citation type="submission" date="2018-11" db="EMBL/GenBank/DDBJ databases">
        <title>Genome sequence of Saitozyma podzolica DSM 27192.</title>
        <authorList>
            <person name="Aliyu H."/>
            <person name="Gorte O."/>
            <person name="Ochsenreither K."/>
        </authorList>
    </citation>
    <scope>NUCLEOTIDE SEQUENCE [LARGE SCALE GENOMIC DNA]</scope>
    <source>
        <strain evidence="1 2">DSM 27192</strain>
    </source>
</reference>
<accession>A0A427XN00</accession>
<name>A0A427XN00_9TREE</name>
<dbReference type="AlphaFoldDB" id="A0A427XN00"/>
<protein>
    <submittedName>
        <fullName evidence="1">Uncharacterized protein</fullName>
    </submittedName>
</protein>
<keyword evidence="2" id="KW-1185">Reference proteome</keyword>
<proteinExistence type="predicted"/>
<organism evidence="1 2">
    <name type="scientific">Saitozyma podzolica</name>
    <dbReference type="NCBI Taxonomy" id="1890683"/>
    <lineage>
        <taxon>Eukaryota</taxon>
        <taxon>Fungi</taxon>
        <taxon>Dikarya</taxon>
        <taxon>Basidiomycota</taxon>
        <taxon>Agaricomycotina</taxon>
        <taxon>Tremellomycetes</taxon>
        <taxon>Tremellales</taxon>
        <taxon>Trimorphomycetaceae</taxon>
        <taxon>Saitozyma</taxon>
    </lineage>
</organism>
<evidence type="ECO:0000313" key="1">
    <source>
        <dbReference type="EMBL" id="RSH80188.1"/>
    </source>
</evidence>
<evidence type="ECO:0000313" key="2">
    <source>
        <dbReference type="Proteomes" id="UP000279259"/>
    </source>
</evidence>
<sequence>MSPTAFKSSRSSLITNETEATSVRSALLSLVCHVSHSFFFSGVMALPEVVSEVSGIAEPARALVASTVPVAPGAPLIHLARFRSSPNASAGFHESVCYKGNSNAVSQHAGRGIVYEVRDVGGSNGSRRSEGVYMVETEKMRQSDC</sequence>